<comment type="subcellular location">
    <subcellularLocation>
        <location evidence="2">Cell membrane</location>
        <topology evidence="2">Multi-pass membrane protein</topology>
    </subcellularLocation>
</comment>
<dbReference type="SUPFAM" id="SSF81342">
    <property type="entry name" value="Transmembrane di-heme cytochromes"/>
    <property type="match status" value="1"/>
</dbReference>
<dbReference type="AlphaFoldDB" id="A0AA46TM19"/>
<comment type="catalytic activity">
    <reaction evidence="16">
        <text>a quinol + 2 Fe(III)-[cytochrome c](out) = a quinone + 2 Fe(II)-[cytochrome c](out) + 2 H(+)(out)</text>
        <dbReference type="Rhea" id="RHEA:11484"/>
        <dbReference type="Rhea" id="RHEA-COMP:10350"/>
        <dbReference type="Rhea" id="RHEA-COMP:14399"/>
        <dbReference type="ChEBI" id="CHEBI:15378"/>
        <dbReference type="ChEBI" id="CHEBI:24646"/>
        <dbReference type="ChEBI" id="CHEBI:29033"/>
        <dbReference type="ChEBI" id="CHEBI:29034"/>
        <dbReference type="ChEBI" id="CHEBI:132124"/>
        <dbReference type="EC" id="7.1.1.8"/>
    </reaction>
</comment>
<evidence type="ECO:0000259" key="20">
    <source>
        <dbReference type="PROSITE" id="PS51002"/>
    </source>
</evidence>
<dbReference type="GO" id="GO:0005886">
    <property type="term" value="C:plasma membrane"/>
    <property type="evidence" value="ECO:0007669"/>
    <property type="project" value="UniProtKB-SubCell"/>
</dbReference>
<gene>
    <name evidence="21" type="ORF">L0C25_11975</name>
</gene>
<feature type="transmembrane region" description="Helical" evidence="19">
    <location>
        <begin position="124"/>
        <end position="145"/>
    </location>
</feature>
<reference evidence="21" key="1">
    <citation type="submission" date="2022-01" db="EMBL/GenBank/DDBJ databases">
        <title>Nocardioidaceae gen. sp. A5X3R13.</title>
        <authorList>
            <person name="Lopez Marin M.A."/>
            <person name="Uhlik O."/>
        </authorList>
    </citation>
    <scope>NUCLEOTIDE SEQUENCE</scope>
    <source>
        <strain evidence="21">A5X3R13</strain>
    </source>
</reference>
<keyword evidence="14" id="KW-0408">Iron</keyword>
<feature type="transmembrane region" description="Helical" evidence="19">
    <location>
        <begin position="388"/>
        <end position="409"/>
    </location>
</feature>
<feature type="compositionally biased region" description="Basic and acidic residues" evidence="18">
    <location>
        <begin position="12"/>
        <end position="21"/>
    </location>
</feature>
<dbReference type="GO" id="GO:0008121">
    <property type="term" value="F:quinol-cytochrome-c reductase activity"/>
    <property type="evidence" value="ECO:0007669"/>
    <property type="project" value="UniProtKB-EC"/>
</dbReference>
<dbReference type="EMBL" id="CP094970">
    <property type="protein sequence ID" value="UYM07750.1"/>
    <property type="molecule type" value="Genomic_DNA"/>
</dbReference>
<evidence type="ECO:0000256" key="1">
    <source>
        <dbReference type="ARBA" id="ARBA00001971"/>
    </source>
</evidence>
<evidence type="ECO:0000256" key="8">
    <source>
        <dbReference type="ARBA" id="ARBA00022660"/>
    </source>
</evidence>
<dbReference type="InterPro" id="IPR016174">
    <property type="entry name" value="Di-haem_cyt_TM"/>
</dbReference>
<evidence type="ECO:0000256" key="11">
    <source>
        <dbReference type="ARBA" id="ARBA00022967"/>
    </source>
</evidence>
<evidence type="ECO:0000256" key="17">
    <source>
        <dbReference type="ARBA" id="ARBA00029568"/>
    </source>
</evidence>
<dbReference type="EC" id="7.1.1.8" evidence="3"/>
<dbReference type="Pfam" id="PF13631">
    <property type="entry name" value="Cytochrom_B_N_2"/>
    <property type="match status" value="1"/>
</dbReference>
<keyword evidence="22" id="KW-1185">Reference proteome</keyword>
<evidence type="ECO:0000256" key="13">
    <source>
        <dbReference type="ARBA" id="ARBA00022989"/>
    </source>
</evidence>
<evidence type="ECO:0000256" key="9">
    <source>
        <dbReference type="ARBA" id="ARBA00022692"/>
    </source>
</evidence>
<feature type="transmembrane region" description="Helical" evidence="19">
    <location>
        <begin position="157"/>
        <end position="177"/>
    </location>
</feature>
<dbReference type="KEGG" id="sgrg:L0C25_11975"/>
<evidence type="ECO:0000256" key="4">
    <source>
        <dbReference type="ARBA" id="ARBA00016116"/>
    </source>
</evidence>
<evidence type="ECO:0000256" key="5">
    <source>
        <dbReference type="ARBA" id="ARBA00022448"/>
    </source>
</evidence>
<dbReference type="GO" id="GO:0016491">
    <property type="term" value="F:oxidoreductase activity"/>
    <property type="evidence" value="ECO:0007669"/>
    <property type="project" value="InterPro"/>
</dbReference>
<dbReference type="PROSITE" id="PS51002">
    <property type="entry name" value="CYTB_NTER"/>
    <property type="match status" value="1"/>
</dbReference>
<feature type="transmembrane region" description="Helical" evidence="19">
    <location>
        <begin position="61"/>
        <end position="80"/>
    </location>
</feature>
<sequence>MSVESSSAPRAEGARIEESGFGRKAGGPVAWLEDRTGGARALKPFIRKVFPDHWSFMLGEIALWSFVVLLLTGVFLTLWFDPSATETVYDGSYAPLRGVEMSAAYESTLNISFDIRGGLLMRQIHHWSAMLFLAAMLIHMLRVFFTGAYRKPRELNWLLGVGLFAVGLLEGFAGYSLPDDLLSGTGLRIADGIVRSIPIVGSYLEFFLFGGEFPGDAVIPRLYILHVLLLPAVLLALVGGHLILTFFHKHTHWAGPGRTEKNVVGYPFLPVYVAKTSGFFFIVFGVTALMGALIQINAIWNYGPYDPSQVSAGAQPDWYLGWLEGALRIMPGTEWTIFGWTFSWNVFVPSVIVPGILFTVLALYPFVEQWLTGDRRTHHVLERPRNNPTRTAFGVAGITWYGILWAAGGNDVLAVTFHLDIFAITWAARILVFVGPVVAFLVTKRICIGLQRRDAEQVLHGYETGIIERSPDGGYTERHAALSGERAYELTAHERPEVEGMPEDVDDNGVRAPQSRKAKVRARLSRFAYGDVVEKPTREEFESDVEHRAEIETSDDEFSGVSETGVPRSD</sequence>
<dbReference type="PANTHER" id="PTHR19271">
    <property type="entry name" value="CYTOCHROME B"/>
    <property type="match status" value="1"/>
</dbReference>
<keyword evidence="8" id="KW-0679">Respiratory chain</keyword>
<evidence type="ECO:0000256" key="19">
    <source>
        <dbReference type="SAM" id="Phobius"/>
    </source>
</evidence>
<keyword evidence="7" id="KW-0349">Heme</keyword>
<dbReference type="InterPro" id="IPR027387">
    <property type="entry name" value="Cytb/b6-like_sf"/>
</dbReference>
<keyword evidence="13 19" id="KW-1133">Transmembrane helix</keyword>
<keyword evidence="12" id="KW-0249">Electron transport</keyword>
<dbReference type="InterPro" id="IPR005797">
    <property type="entry name" value="Cyt_b/b6_N"/>
</dbReference>
<evidence type="ECO:0000256" key="10">
    <source>
        <dbReference type="ARBA" id="ARBA00022723"/>
    </source>
</evidence>
<evidence type="ECO:0000313" key="21">
    <source>
        <dbReference type="EMBL" id="UYM07750.1"/>
    </source>
</evidence>
<evidence type="ECO:0000256" key="6">
    <source>
        <dbReference type="ARBA" id="ARBA00022475"/>
    </source>
</evidence>
<evidence type="ECO:0000256" key="7">
    <source>
        <dbReference type="ARBA" id="ARBA00022617"/>
    </source>
</evidence>
<proteinExistence type="predicted"/>
<evidence type="ECO:0000256" key="12">
    <source>
        <dbReference type="ARBA" id="ARBA00022982"/>
    </source>
</evidence>
<feature type="region of interest" description="Disordered" evidence="18">
    <location>
        <begin position="535"/>
        <end position="570"/>
    </location>
</feature>
<protein>
    <recommendedName>
        <fullName evidence="4">Cytochrome bc1 complex cytochrome b subunit</fullName>
        <ecNumber evidence="3">7.1.1.8</ecNumber>
    </recommendedName>
    <alternativeName>
        <fullName evidence="17">Cytochrome bc1 reductase complex subunit QcrB</fullName>
    </alternativeName>
</protein>
<dbReference type="GO" id="GO:0022904">
    <property type="term" value="P:respiratory electron transport chain"/>
    <property type="evidence" value="ECO:0007669"/>
    <property type="project" value="InterPro"/>
</dbReference>
<evidence type="ECO:0000256" key="16">
    <source>
        <dbReference type="ARBA" id="ARBA00029351"/>
    </source>
</evidence>
<evidence type="ECO:0000256" key="18">
    <source>
        <dbReference type="SAM" id="MobiDB-lite"/>
    </source>
</evidence>
<dbReference type="Gene3D" id="1.20.810.10">
    <property type="entry name" value="Cytochrome Bc1 Complex, Chain C"/>
    <property type="match status" value="1"/>
</dbReference>
<feature type="transmembrane region" description="Helical" evidence="19">
    <location>
        <begin position="279"/>
        <end position="300"/>
    </location>
</feature>
<keyword evidence="6" id="KW-1003">Cell membrane</keyword>
<evidence type="ECO:0000256" key="3">
    <source>
        <dbReference type="ARBA" id="ARBA00012951"/>
    </source>
</evidence>
<evidence type="ECO:0000256" key="15">
    <source>
        <dbReference type="ARBA" id="ARBA00023136"/>
    </source>
</evidence>
<dbReference type="PANTHER" id="PTHR19271:SF16">
    <property type="entry name" value="CYTOCHROME B"/>
    <property type="match status" value="1"/>
</dbReference>
<feature type="transmembrane region" description="Helical" evidence="19">
    <location>
        <begin position="223"/>
        <end position="247"/>
    </location>
</feature>
<evidence type="ECO:0000313" key="22">
    <source>
        <dbReference type="Proteomes" id="UP001164390"/>
    </source>
</evidence>
<feature type="domain" description="Cytochrome b/b6 N-terminal region profile" evidence="20">
    <location>
        <begin position="28"/>
        <end position="254"/>
    </location>
</feature>
<keyword evidence="5" id="KW-0813">Transport</keyword>
<comment type="cofactor">
    <cofactor evidence="1">
        <name>heme</name>
        <dbReference type="ChEBI" id="CHEBI:30413"/>
    </cofactor>
</comment>
<keyword evidence="9 19" id="KW-0812">Transmembrane</keyword>
<keyword evidence="10" id="KW-0479">Metal-binding</keyword>
<feature type="region of interest" description="Disordered" evidence="18">
    <location>
        <begin position="1"/>
        <end position="21"/>
    </location>
</feature>
<feature type="transmembrane region" description="Helical" evidence="19">
    <location>
        <begin position="421"/>
        <end position="443"/>
    </location>
</feature>
<organism evidence="21 22">
    <name type="scientific">Solicola gregarius</name>
    <dbReference type="NCBI Taxonomy" id="2908642"/>
    <lineage>
        <taxon>Bacteria</taxon>
        <taxon>Bacillati</taxon>
        <taxon>Actinomycetota</taxon>
        <taxon>Actinomycetes</taxon>
        <taxon>Propionibacteriales</taxon>
        <taxon>Nocardioidaceae</taxon>
        <taxon>Solicola</taxon>
    </lineage>
</organism>
<feature type="compositionally biased region" description="Basic and acidic residues" evidence="18">
    <location>
        <begin position="535"/>
        <end position="551"/>
    </location>
</feature>
<feature type="transmembrane region" description="Helical" evidence="19">
    <location>
        <begin position="346"/>
        <end position="367"/>
    </location>
</feature>
<dbReference type="Proteomes" id="UP001164390">
    <property type="component" value="Chromosome"/>
</dbReference>
<keyword evidence="15 19" id="KW-0472">Membrane</keyword>
<dbReference type="GO" id="GO:0046872">
    <property type="term" value="F:metal ion binding"/>
    <property type="evidence" value="ECO:0007669"/>
    <property type="project" value="UniProtKB-KW"/>
</dbReference>
<keyword evidence="11" id="KW-1278">Translocase</keyword>
<accession>A0AA46TM19</accession>
<name>A0AA46TM19_9ACTN</name>
<dbReference type="RefSeq" id="WP_271636724.1">
    <property type="nucleotide sequence ID" value="NZ_CP094970.1"/>
</dbReference>
<dbReference type="FunFam" id="1.20.810.10:FF:000007">
    <property type="entry name" value="Ubiquinol-cytochrome C reductase B subunit"/>
    <property type="match status" value="1"/>
</dbReference>
<evidence type="ECO:0000256" key="14">
    <source>
        <dbReference type="ARBA" id="ARBA00023004"/>
    </source>
</evidence>
<evidence type="ECO:0000256" key="2">
    <source>
        <dbReference type="ARBA" id="ARBA00004651"/>
    </source>
</evidence>